<evidence type="ECO:0008006" key="2">
    <source>
        <dbReference type="Google" id="ProtNLM"/>
    </source>
</evidence>
<dbReference type="AlphaFoldDB" id="A0A6N2SV80"/>
<dbReference type="Gene3D" id="3.10.129.130">
    <property type="match status" value="1"/>
</dbReference>
<dbReference type="GO" id="GO:0004521">
    <property type="term" value="F:RNA endonuclease activity"/>
    <property type="evidence" value="ECO:0007669"/>
    <property type="project" value="InterPro"/>
</dbReference>
<reference evidence="1" key="1">
    <citation type="submission" date="2019-11" db="EMBL/GenBank/DDBJ databases">
        <authorList>
            <person name="Feng L."/>
        </authorList>
    </citation>
    <scope>NUCLEOTIDE SEQUENCE</scope>
    <source>
        <strain evidence="1">CnexileLFYP112</strain>
    </source>
</reference>
<dbReference type="Pfam" id="PF13958">
    <property type="entry name" value="ToxN_toxin"/>
    <property type="match status" value="1"/>
</dbReference>
<protein>
    <recommendedName>
        <fullName evidence="2">Type III toxin-antitoxin system ToxN/AbiQ family toxin</fullName>
    </recommendedName>
</protein>
<dbReference type="InterPro" id="IPR053735">
    <property type="entry name" value="Type_III_TA_endoRNase"/>
</dbReference>
<proteinExistence type="predicted"/>
<dbReference type="EMBL" id="CACRTG010000008">
    <property type="protein sequence ID" value="VYS95730.1"/>
    <property type="molecule type" value="Genomic_DNA"/>
</dbReference>
<dbReference type="InterPro" id="IPR025911">
    <property type="entry name" value="ToxN/AbiQ_toxin"/>
</dbReference>
<dbReference type="GO" id="GO:0003723">
    <property type="term" value="F:RNA binding"/>
    <property type="evidence" value="ECO:0007669"/>
    <property type="project" value="InterPro"/>
</dbReference>
<gene>
    <name evidence="1" type="ORF">CNLFYP112_01445</name>
</gene>
<accession>A0A6N2SV80</accession>
<organism evidence="1">
    <name type="scientific">[Clostridium] nexile</name>
    <dbReference type="NCBI Taxonomy" id="29361"/>
    <lineage>
        <taxon>Bacteria</taxon>
        <taxon>Bacillati</taxon>
        <taxon>Bacillota</taxon>
        <taxon>Clostridia</taxon>
        <taxon>Lachnospirales</taxon>
        <taxon>Lachnospiraceae</taxon>
        <taxon>Tyzzerella</taxon>
    </lineage>
</organism>
<name>A0A6N2SV80_9FIRM</name>
<evidence type="ECO:0000313" key="1">
    <source>
        <dbReference type="EMBL" id="VYS95730.1"/>
    </source>
</evidence>
<sequence length="181" mass="21995">MDWLVVTEDYLKHLRKKDKRIPFSEYGEKKYKPFFGILFETEDFYYITQISHAQKRHKNMKNGKDFKKIYNPKDNRLLAVINLNYMFPIPKSLKNVLKYKNIDTYRKFDTDKEKSKYINLLKTEKKVLNQMNLEKSAKLVYENKYLTEKQDIALADRCIDFKFMEKLAKEYIGNKIKFQEQ</sequence>